<dbReference type="PROSITE" id="PS51257">
    <property type="entry name" value="PROKAR_LIPOPROTEIN"/>
    <property type="match status" value="1"/>
</dbReference>
<dbReference type="STRING" id="1670800.BSQ44_02130"/>
<protein>
    <recommendedName>
        <fullName evidence="4">Phosphonate ABC transporter substrate-binding protein</fullName>
    </recommendedName>
</protein>
<reference evidence="3" key="1">
    <citation type="submission" date="2016-11" db="EMBL/GenBank/DDBJ databases">
        <title>Mesorhizobium oceanicum sp. nov., isolated from deep seawater in South China Sea.</title>
        <authorList>
            <person name="Fu G.-Y."/>
        </authorList>
    </citation>
    <scope>NUCLEOTIDE SEQUENCE [LARGE SCALE GENOMIC DNA]</scope>
    <source>
        <strain evidence="3">B7</strain>
    </source>
</reference>
<sequence>MIRAMFALVAGTLAFAAGACSATWAQDTARPAGLRIGMLGAGPAIEGASAIERAYAQALGMPVTVFAAPDFPTLIEAQVRSDIDYAIYSASAYAVAWKLCGCIEPLVAPSGRDGASGVKAVLIRRKGASGPGTSTVSSGPRDDVGVLSLWGAEEASAPTSGASTSEAEKAFLAGETQELVGWVVDRAVGGPDLASGTLGRLTAAGLDPQEVEIAWRSDTLRFGPHAVRKDLPGDLKTRLRNFLVELRPSEPDLYEYLEAERQGGFVRVSPDDYMPAVALVEAIRKR</sequence>
<proteinExistence type="predicted"/>
<keyword evidence="3" id="KW-1185">Reference proteome</keyword>
<dbReference type="Proteomes" id="UP000182840">
    <property type="component" value="Chromosome"/>
</dbReference>
<evidence type="ECO:0000313" key="2">
    <source>
        <dbReference type="EMBL" id="APH70315.1"/>
    </source>
</evidence>
<dbReference type="KEGG" id="meso:BSQ44_02130"/>
<evidence type="ECO:0000313" key="3">
    <source>
        <dbReference type="Proteomes" id="UP000182840"/>
    </source>
</evidence>
<feature type="chain" id="PRO_5012792376" description="Phosphonate ABC transporter substrate-binding protein" evidence="1">
    <location>
        <begin position="26"/>
        <end position="286"/>
    </location>
</feature>
<gene>
    <name evidence="2" type="ORF">BSQ44_02130</name>
</gene>
<name>A0A1L3SLU6_9HYPH</name>
<evidence type="ECO:0000256" key="1">
    <source>
        <dbReference type="SAM" id="SignalP"/>
    </source>
</evidence>
<dbReference type="RefSeq" id="WP_072601727.1">
    <property type="nucleotide sequence ID" value="NZ_CP018171.1"/>
</dbReference>
<organism evidence="2 3">
    <name type="scientific">Aquibium oceanicum</name>
    <dbReference type="NCBI Taxonomy" id="1670800"/>
    <lineage>
        <taxon>Bacteria</taxon>
        <taxon>Pseudomonadati</taxon>
        <taxon>Pseudomonadota</taxon>
        <taxon>Alphaproteobacteria</taxon>
        <taxon>Hyphomicrobiales</taxon>
        <taxon>Phyllobacteriaceae</taxon>
        <taxon>Aquibium</taxon>
    </lineage>
</organism>
<dbReference type="Pfam" id="PF12974">
    <property type="entry name" value="Phosphonate-bd"/>
    <property type="match status" value="1"/>
</dbReference>
<feature type="signal peptide" evidence="1">
    <location>
        <begin position="1"/>
        <end position="25"/>
    </location>
</feature>
<keyword evidence="1" id="KW-0732">Signal</keyword>
<evidence type="ECO:0008006" key="4">
    <source>
        <dbReference type="Google" id="ProtNLM"/>
    </source>
</evidence>
<dbReference type="OrthoDB" id="7672583at2"/>
<dbReference type="Gene3D" id="3.40.190.10">
    <property type="entry name" value="Periplasmic binding protein-like II"/>
    <property type="match status" value="1"/>
</dbReference>
<dbReference type="AlphaFoldDB" id="A0A1L3SLU6"/>
<dbReference type="EMBL" id="CP018171">
    <property type="protein sequence ID" value="APH70315.1"/>
    <property type="molecule type" value="Genomic_DNA"/>
</dbReference>
<dbReference type="SUPFAM" id="SSF53850">
    <property type="entry name" value="Periplasmic binding protein-like II"/>
    <property type="match status" value="1"/>
</dbReference>
<accession>A0A1L3SLU6</accession>